<evidence type="ECO:0000256" key="2">
    <source>
        <dbReference type="ARBA" id="ARBA00005124"/>
    </source>
</evidence>
<dbReference type="GO" id="GO:0005524">
    <property type="term" value="F:ATP binding"/>
    <property type="evidence" value="ECO:0007669"/>
    <property type="project" value="UniProtKB-KW"/>
</dbReference>
<dbReference type="GO" id="GO:0017118">
    <property type="term" value="F:lipoyltransferase activity"/>
    <property type="evidence" value="ECO:0007669"/>
    <property type="project" value="TreeGrafter"/>
</dbReference>
<comment type="pathway">
    <text evidence="1">Protein modification; protein lipoylation via exogenous pathway; protein N(6)-(lipoyl)lysine from lipoate: step 2/2.</text>
</comment>
<dbReference type="SUPFAM" id="SSF55681">
    <property type="entry name" value="Class II aaRS and biotin synthetases"/>
    <property type="match status" value="1"/>
</dbReference>
<dbReference type="PROSITE" id="PS51733">
    <property type="entry name" value="BPL_LPL_CATALYTIC"/>
    <property type="match status" value="1"/>
</dbReference>
<evidence type="ECO:0000313" key="9">
    <source>
        <dbReference type="EMBL" id="SFQ46558.1"/>
    </source>
</evidence>
<evidence type="ECO:0000256" key="5">
    <source>
        <dbReference type="ARBA" id="ARBA00022741"/>
    </source>
</evidence>
<dbReference type="EMBL" id="FOXR01000058">
    <property type="protein sequence ID" value="SFQ46558.1"/>
    <property type="molecule type" value="Genomic_DNA"/>
</dbReference>
<dbReference type="Pfam" id="PF21948">
    <property type="entry name" value="LplA-B_cat"/>
    <property type="match status" value="1"/>
</dbReference>
<protein>
    <recommendedName>
        <fullName evidence="3">lipoate--protein ligase</fullName>
        <ecNumber evidence="3">6.3.1.20</ecNumber>
    </recommendedName>
</protein>
<name>A0A1I5YQK7_9FIRM</name>
<keyword evidence="4 9" id="KW-0436">Ligase</keyword>
<dbReference type="InterPro" id="IPR019491">
    <property type="entry name" value="Lipoate_protein_ligase_C"/>
</dbReference>
<feature type="domain" description="BPL/LPL catalytic" evidence="8">
    <location>
        <begin position="28"/>
        <end position="211"/>
    </location>
</feature>
<keyword evidence="6" id="KW-0067">ATP-binding</keyword>
<dbReference type="GO" id="GO:0005737">
    <property type="term" value="C:cytoplasm"/>
    <property type="evidence" value="ECO:0007669"/>
    <property type="project" value="TreeGrafter"/>
</dbReference>
<evidence type="ECO:0000256" key="4">
    <source>
        <dbReference type="ARBA" id="ARBA00022598"/>
    </source>
</evidence>
<evidence type="ECO:0000256" key="7">
    <source>
        <dbReference type="ARBA" id="ARBA00048037"/>
    </source>
</evidence>
<keyword evidence="10" id="KW-1185">Reference proteome</keyword>
<dbReference type="NCBIfam" id="TIGR00545">
    <property type="entry name" value="lipoyltrans"/>
    <property type="match status" value="1"/>
</dbReference>
<evidence type="ECO:0000256" key="3">
    <source>
        <dbReference type="ARBA" id="ARBA00012367"/>
    </source>
</evidence>
<dbReference type="Gene3D" id="3.30.930.10">
    <property type="entry name" value="Bira Bifunctional Protein, Domain 2"/>
    <property type="match status" value="1"/>
</dbReference>
<accession>A0A1I5YQK7</accession>
<comment type="pathway">
    <text evidence="2">Protein modification; protein lipoylation via exogenous pathway; protein N(6)-(lipoyl)lysine from lipoate: step 1/2.</text>
</comment>
<evidence type="ECO:0000256" key="6">
    <source>
        <dbReference type="ARBA" id="ARBA00022840"/>
    </source>
</evidence>
<evidence type="ECO:0000256" key="1">
    <source>
        <dbReference type="ARBA" id="ARBA00005085"/>
    </source>
</evidence>
<evidence type="ECO:0000313" key="10">
    <source>
        <dbReference type="Proteomes" id="UP000198577"/>
    </source>
</evidence>
<dbReference type="AlphaFoldDB" id="A0A1I5YQK7"/>
<dbReference type="GO" id="GO:0009249">
    <property type="term" value="P:protein lipoylation"/>
    <property type="evidence" value="ECO:0007669"/>
    <property type="project" value="InterPro"/>
</dbReference>
<dbReference type="STRING" id="937334.SAMN05444406_1583"/>
<dbReference type="CDD" id="cd16443">
    <property type="entry name" value="LplA"/>
    <property type="match status" value="1"/>
</dbReference>
<gene>
    <name evidence="9" type="ORF">SAMN05444406_1583</name>
</gene>
<dbReference type="SUPFAM" id="SSF82649">
    <property type="entry name" value="SufE/NifU"/>
    <property type="match status" value="1"/>
</dbReference>
<dbReference type="PANTHER" id="PTHR12561">
    <property type="entry name" value="LIPOATE-PROTEIN LIGASE"/>
    <property type="match status" value="1"/>
</dbReference>
<organism evidence="9 10">
    <name type="scientific">Caldicoprobacter faecalis</name>
    <dbReference type="NCBI Taxonomy" id="937334"/>
    <lineage>
        <taxon>Bacteria</taxon>
        <taxon>Bacillati</taxon>
        <taxon>Bacillota</taxon>
        <taxon>Clostridia</taxon>
        <taxon>Caldicoprobacterales</taxon>
        <taxon>Caldicoprobacteraceae</taxon>
        <taxon>Caldicoprobacter</taxon>
    </lineage>
</organism>
<dbReference type="InterPro" id="IPR045864">
    <property type="entry name" value="aa-tRNA-synth_II/BPL/LPL"/>
</dbReference>
<proteinExistence type="predicted"/>
<dbReference type="Gene3D" id="3.30.390.50">
    <property type="entry name" value="CO dehydrogenase flavoprotein, C-terminal domain"/>
    <property type="match status" value="1"/>
</dbReference>
<sequence>MLTKVIVTETVDPWWNLAVEEHLLGNVQPNECILYLWQNQNTVVIGKNQNPWKECRVDLLEKEGGKLARRISGGGAVFHDLGNLNFSFLVDREKFHIPSQLEVILSAVRKLGVNAQFSGRNDLVVDGKKFSGNAFCYRKHSALHHGTILVSLDYDKMVRYLQVPQQKIQSKGIESVRSRVINLADINPSIAVEDVKKSVVECFKKLYGDGGPVLYADEVIDRQQVERLYRKYSSWEWRYGETPQFNMTIDTRFSWGGIELCFLLEKGTIQNVTVYSDAMDEAFIEMIPQALKGCAFNSQAMAQALLDINANEGQRKQMLDDIVQWILGNGF</sequence>
<dbReference type="Pfam" id="PF10437">
    <property type="entry name" value="Lip_prot_lig_C"/>
    <property type="match status" value="1"/>
</dbReference>
<dbReference type="PANTHER" id="PTHR12561:SF3">
    <property type="entry name" value="LIPOYLTRANSFERASE 1, MITOCHONDRIAL"/>
    <property type="match status" value="1"/>
</dbReference>
<dbReference type="UniPathway" id="UPA00537">
    <property type="reaction ID" value="UER00594"/>
</dbReference>
<dbReference type="OrthoDB" id="9788148at2"/>
<dbReference type="InterPro" id="IPR004143">
    <property type="entry name" value="BPL_LPL_catalytic"/>
</dbReference>
<dbReference type="RefSeq" id="WP_092282871.1">
    <property type="nucleotide sequence ID" value="NZ_FOXR01000058.1"/>
</dbReference>
<dbReference type="Proteomes" id="UP000198577">
    <property type="component" value="Unassembled WGS sequence"/>
</dbReference>
<dbReference type="GO" id="GO:0016979">
    <property type="term" value="F:lipoate-protein ligase activity"/>
    <property type="evidence" value="ECO:0007669"/>
    <property type="project" value="UniProtKB-EC"/>
</dbReference>
<dbReference type="InterPro" id="IPR004562">
    <property type="entry name" value="LipoylTrfase_LipoateP_Ligase"/>
</dbReference>
<evidence type="ECO:0000259" key="8">
    <source>
        <dbReference type="PROSITE" id="PS51733"/>
    </source>
</evidence>
<comment type="catalytic activity">
    <reaction evidence="7">
        <text>L-lysyl-[lipoyl-carrier protein] + (R)-lipoate + ATP = N(6)-[(R)-lipoyl]-L-lysyl-[lipoyl-carrier protein] + AMP + diphosphate + H(+)</text>
        <dbReference type="Rhea" id="RHEA:49288"/>
        <dbReference type="Rhea" id="RHEA-COMP:10500"/>
        <dbReference type="Rhea" id="RHEA-COMP:10502"/>
        <dbReference type="ChEBI" id="CHEBI:15378"/>
        <dbReference type="ChEBI" id="CHEBI:29969"/>
        <dbReference type="ChEBI" id="CHEBI:30616"/>
        <dbReference type="ChEBI" id="CHEBI:33019"/>
        <dbReference type="ChEBI" id="CHEBI:83088"/>
        <dbReference type="ChEBI" id="CHEBI:83099"/>
        <dbReference type="ChEBI" id="CHEBI:456215"/>
        <dbReference type="EC" id="6.3.1.20"/>
    </reaction>
</comment>
<dbReference type="EC" id="6.3.1.20" evidence="3"/>
<keyword evidence="5" id="KW-0547">Nucleotide-binding</keyword>
<reference evidence="9 10" key="1">
    <citation type="submission" date="2016-10" db="EMBL/GenBank/DDBJ databases">
        <authorList>
            <person name="de Groot N.N."/>
        </authorList>
    </citation>
    <scope>NUCLEOTIDE SEQUENCE [LARGE SCALE GENOMIC DNA]</scope>
    <source>
        <strain evidence="9 10">DSM 20678</strain>
    </source>
</reference>